<evidence type="ECO:0000313" key="2">
    <source>
        <dbReference type="Proteomes" id="UP000821845"/>
    </source>
</evidence>
<organism evidence="1 2">
    <name type="scientific">Hyalomma asiaticum</name>
    <name type="common">Tick</name>
    <dbReference type="NCBI Taxonomy" id="266040"/>
    <lineage>
        <taxon>Eukaryota</taxon>
        <taxon>Metazoa</taxon>
        <taxon>Ecdysozoa</taxon>
        <taxon>Arthropoda</taxon>
        <taxon>Chelicerata</taxon>
        <taxon>Arachnida</taxon>
        <taxon>Acari</taxon>
        <taxon>Parasitiformes</taxon>
        <taxon>Ixodida</taxon>
        <taxon>Ixodoidea</taxon>
        <taxon>Ixodidae</taxon>
        <taxon>Hyalomminae</taxon>
        <taxon>Hyalomma</taxon>
    </lineage>
</organism>
<dbReference type="Proteomes" id="UP000821845">
    <property type="component" value="Chromosome 4"/>
</dbReference>
<evidence type="ECO:0000313" key="1">
    <source>
        <dbReference type="EMBL" id="KAH6932841.1"/>
    </source>
</evidence>
<protein>
    <submittedName>
        <fullName evidence="1">Uncharacterized protein</fullName>
    </submittedName>
</protein>
<proteinExistence type="predicted"/>
<name>A0ACB7SFX5_HYAAI</name>
<reference evidence="1" key="1">
    <citation type="submission" date="2020-05" db="EMBL/GenBank/DDBJ databases">
        <title>Large-scale comparative analyses of tick genomes elucidate their genetic diversity and vector capacities.</title>
        <authorList>
            <person name="Jia N."/>
            <person name="Wang J."/>
            <person name="Shi W."/>
            <person name="Du L."/>
            <person name="Sun Y."/>
            <person name="Zhan W."/>
            <person name="Jiang J."/>
            <person name="Wang Q."/>
            <person name="Zhang B."/>
            <person name="Ji P."/>
            <person name="Sakyi L.B."/>
            <person name="Cui X."/>
            <person name="Yuan T."/>
            <person name="Jiang B."/>
            <person name="Yang W."/>
            <person name="Lam T.T.-Y."/>
            <person name="Chang Q."/>
            <person name="Ding S."/>
            <person name="Wang X."/>
            <person name="Zhu J."/>
            <person name="Ruan X."/>
            <person name="Zhao L."/>
            <person name="Wei J."/>
            <person name="Que T."/>
            <person name="Du C."/>
            <person name="Cheng J."/>
            <person name="Dai P."/>
            <person name="Han X."/>
            <person name="Huang E."/>
            <person name="Gao Y."/>
            <person name="Liu J."/>
            <person name="Shao H."/>
            <person name="Ye R."/>
            <person name="Li L."/>
            <person name="Wei W."/>
            <person name="Wang X."/>
            <person name="Wang C."/>
            <person name="Yang T."/>
            <person name="Huo Q."/>
            <person name="Li W."/>
            <person name="Guo W."/>
            <person name="Chen H."/>
            <person name="Zhou L."/>
            <person name="Ni X."/>
            <person name="Tian J."/>
            <person name="Zhou Y."/>
            <person name="Sheng Y."/>
            <person name="Liu T."/>
            <person name="Pan Y."/>
            <person name="Xia L."/>
            <person name="Li J."/>
            <person name="Zhao F."/>
            <person name="Cao W."/>
        </authorList>
    </citation>
    <scope>NUCLEOTIDE SEQUENCE</scope>
    <source>
        <strain evidence="1">Hyas-2018</strain>
    </source>
</reference>
<gene>
    <name evidence="1" type="ORF">HPB50_010235</name>
</gene>
<keyword evidence="2" id="KW-1185">Reference proteome</keyword>
<sequence length="790" mass="88587">MTMDAWASDSDSTSSSSSLDSAADAFSVRRRVRRPARRPGFQGLELHALQEVRQMLAAARRDAAAAVARGESRARTLEPSALPEPFNQEQAGAETVVHQANWYRSQRFQAVLSATDILCSVVILVYLGSTLWIRTKYRELRCATTRKTYADHADLPLISGCDEVACQQYMAAMTSSVNKSRDPCDDLYGFVCDGWKQRRHLVLVLDEAEDAMYEHALSAIKSASQNGSYQAEFTSSTSSVEKKVAALARSCVQLSESSLQDPKRFMSERHLPRPRKDRWEPFAIILDLSGNRNIRLWFHVDVRVSPFRVGSTEPVMKIPSSAAFRSWIATMRAYVGRPTGSAPSLHYQSRVPSMLRLCDVPDSSSGKIDSIIMVMNELALKTLMPAMTVPELRIVRMSIRNLTETATLRFPTGGLVLPCNEYLMWARRFSSSGIVKVANVGLLRSVVYILGLGVETHEALMLSLGLRVAHELGWMADRQIKDITLERAGLPPPAHTRRCLADIERTVGIGWIILFLISQESEPFIRHVGDVLNNAVVRRSKVLVQLRVHSSGLSWSSDSCFLTGMLPEPSRRAHFIKWLKLMVGLWRLQEQDITNVVKLSSLLTHRCSFRGALTVAEGYLVFPLYHPDLPPPVNYGGAGRLIEDEVLRGLFHELIYNQTHNHNNEDYVRHIRHSNDNMPLDWPPYHVYRNALLAALSAYRLGVAQDMSNAYARLSSLAQDRLFFVASCYVLCSSSNHVDPLYGDARRRCNEPVKRLSEFAAGFRCKVPFPQTRGAVLLSFAPAFSFGCLR</sequence>
<dbReference type="EMBL" id="CM023484">
    <property type="protein sequence ID" value="KAH6932841.1"/>
    <property type="molecule type" value="Genomic_DNA"/>
</dbReference>
<accession>A0ACB7SFX5</accession>
<comment type="caution">
    <text evidence="1">The sequence shown here is derived from an EMBL/GenBank/DDBJ whole genome shotgun (WGS) entry which is preliminary data.</text>
</comment>